<dbReference type="GO" id="GO:0006261">
    <property type="term" value="P:DNA-templated DNA replication"/>
    <property type="evidence" value="ECO:0007669"/>
    <property type="project" value="TreeGrafter"/>
</dbReference>
<evidence type="ECO:0000256" key="3">
    <source>
        <dbReference type="ARBA" id="ARBA00022679"/>
    </source>
</evidence>
<comment type="catalytic activity">
    <reaction evidence="8">
        <text>DNA(n) + a 2'-deoxyribonucleoside 5'-triphosphate = DNA(n+1) + diphosphate</text>
        <dbReference type="Rhea" id="RHEA:22508"/>
        <dbReference type="Rhea" id="RHEA-COMP:17339"/>
        <dbReference type="Rhea" id="RHEA-COMP:17340"/>
        <dbReference type="ChEBI" id="CHEBI:33019"/>
        <dbReference type="ChEBI" id="CHEBI:61560"/>
        <dbReference type="ChEBI" id="CHEBI:173112"/>
        <dbReference type="EC" id="2.7.7.7"/>
    </reaction>
</comment>
<dbReference type="InterPro" id="IPR027417">
    <property type="entry name" value="P-loop_NTPase"/>
</dbReference>
<evidence type="ECO:0000256" key="7">
    <source>
        <dbReference type="ARBA" id="ARBA00034754"/>
    </source>
</evidence>
<protein>
    <recommendedName>
        <fullName evidence="2">DNA polymerase III subunit delta</fullName>
        <ecNumber evidence="1">2.7.7.7</ecNumber>
    </recommendedName>
</protein>
<feature type="domain" description="DNA polymerase III delta subunit-like C-terminal" evidence="10">
    <location>
        <begin position="209"/>
        <end position="323"/>
    </location>
</feature>
<comment type="similarity">
    <text evidence="7">Belongs to the DNA polymerase HolA subunit family.</text>
</comment>
<evidence type="ECO:0000259" key="9">
    <source>
        <dbReference type="Pfam" id="PF06144"/>
    </source>
</evidence>
<evidence type="ECO:0000256" key="6">
    <source>
        <dbReference type="ARBA" id="ARBA00022932"/>
    </source>
</evidence>
<feature type="domain" description="DNA polymerase III delta N-terminal" evidence="9">
    <location>
        <begin position="25"/>
        <end position="127"/>
    </location>
</feature>
<evidence type="ECO:0000256" key="2">
    <source>
        <dbReference type="ARBA" id="ARBA00017703"/>
    </source>
</evidence>
<reference evidence="11" key="1">
    <citation type="submission" date="2020-10" db="EMBL/GenBank/DDBJ databases">
        <authorList>
            <person name="Gilroy R."/>
        </authorList>
    </citation>
    <scope>NUCLEOTIDE SEQUENCE</scope>
    <source>
        <strain evidence="11">ChiGjej2B2-16831</strain>
    </source>
</reference>
<comment type="caution">
    <text evidence="11">The sequence shown here is derived from an EMBL/GenBank/DDBJ whole genome shotgun (WGS) entry which is preliminary data.</text>
</comment>
<dbReference type="PANTHER" id="PTHR34388">
    <property type="entry name" value="DNA POLYMERASE III SUBUNIT DELTA"/>
    <property type="match status" value="1"/>
</dbReference>
<keyword evidence="6" id="KW-0239">DNA-directed DNA polymerase</keyword>
<proteinExistence type="inferred from homology"/>
<dbReference type="AlphaFoldDB" id="A0A9D1N282"/>
<name>A0A9D1N282_9FIRM</name>
<accession>A0A9D1N282</accession>
<dbReference type="GO" id="GO:0009360">
    <property type="term" value="C:DNA polymerase III complex"/>
    <property type="evidence" value="ECO:0007669"/>
    <property type="project" value="InterPro"/>
</dbReference>
<dbReference type="Gene3D" id="1.10.8.60">
    <property type="match status" value="1"/>
</dbReference>
<reference evidence="11" key="2">
    <citation type="journal article" date="2021" name="PeerJ">
        <title>Extensive microbial diversity within the chicken gut microbiome revealed by metagenomics and culture.</title>
        <authorList>
            <person name="Gilroy R."/>
            <person name="Ravi A."/>
            <person name="Getino M."/>
            <person name="Pursley I."/>
            <person name="Horton D.L."/>
            <person name="Alikhan N.F."/>
            <person name="Baker D."/>
            <person name="Gharbi K."/>
            <person name="Hall N."/>
            <person name="Watson M."/>
            <person name="Adriaenssens E.M."/>
            <person name="Foster-Nyarko E."/>
            <person name="Jarju S."/>
            <person name="Secka A."/>
            <person name="Antonio M."/>
            <person name="Oren A."/>
            <person name="Chaudhuri R.R."/>
            <person name="La Ragione R."/>
            <person name="Hildebrand F."/>
            <person name="Pallen M.J."/>
        </authorList>
    </citation>
    <scope>NUCLEOTIDE SEQUENCE</scope>
    <source>
        <strain evidence="11">ChiGjej2B2-16831</strain>
    </source>
</reference>
<evidence type="ECO:0000256" key="5">
    <source>
        <dbReference type="ARBA" id="ARBA00022705"/>
    </source>
</evidence>
<evidence type="ECO:0000313" key="11">
    <source>
        <dbReference type="EMBL" id="HIU93750.1"/>
    </source>
</evidence>
<sequence>MDEMRFFEAVRQSAAQEAMALSGAYLLHGEEEYSKEQAVRQAAALPAEAARALNVQRLDAPAAADVQAACETLPFFDRCRVVVVRDLPAPEEAALAAYAPAVPETALLLVVQRGAAAKTSPLFKALAPERAVEFPRCDEARAAAFLKKRAASRGVSLPPAAARRLIAMVGTDLAALESALFLTADYVGPGGAVTEEALARCVTPDVEYRVFDLLALLLAGDRRRGYAMLHGMLQSGESALGLASFLEGRVRQMLSARQLLASGMTEAAAARALGGSPYAAKKTVQAARRADDAWLRRAVQAFAGVDAQVKQGLLRERDALLLAVYRTF</sequence>
<dbReference type="Proteomes" id="UP000824128">
    <property type="component" value="Unassembled WGS sequence"/>
</dbReference>
<dbReference type="EMBL" id="DVNZ01000039">
    <property type="protein sequence ID" value="HIU93750.1"/>
    <property type="molecule type" value="Genomic_DNA"/>
</dbReference>
<dbReference type="InterPro" id="IPR005790">
    <property type="entry name" value="DNA_polIII_delta"/>
</dbReference>
<dbReference type="Pfam" id="PF21694">
    <property type="entry name" value="DNA_pol3_delta_C"/>
    <property type="match status" value="1"/>
</dbReference>
<evidence type="ECO:0000313" key="12">
    <source>
        <dbReference type="Proteomes" id="UP000824128"/>
    </source>
</evidence>
<evidence type="ECO:0000259" key="10">
    <source>
        <dbReference type="Pfam" id="PF21694"/>
    </source>
</evidence>
<dbReference type="NCBIfam" id="TIGR01128">
    <property type="entry name" value="holA"/>
    <property type="match status" value="1"/>
</dbReference>
<evidence type="ECO:0000256" key="1">
    <source>
        <dbReference type="ARBA" id="ARBA00012417"/>
    </source>
</evidence>
<dbReference type="GO" id="GO:0003677">
    <property type="term" value="F:DNA binding"/>
    <property type="evidence" value="ECO:0007669"/>
    <property type="project" value="InterPro"/>
</dbReference>
<organism evidence="11 12">
    <name type="scientific">Candidatus Aphodomorpha intestinavium</name>
    <dbReference type="NCBI Taxonomy" id="2840672"/>
    <lineage>
        <taxon>Bacteria</taxon>
        <taxon>Bacillati</taxon>
        <taxon>Bacillota</taxon>
        <taxon>Clostridia</taxon>
        <taxon>Eubacteriales</taxon>
        <taxon>Candidatus Aphodomorpha</taxon>
    </lineage>
</organism>
<evidence type="ECO:0000256" key="8">
    <source>
        <dbReference type="ARBA" id="ARBA00049244"/>
    </source>
</evidence>
<dbReference type="InterPro" id="IPR008921">
    <property type="entry name" value="DNA_pol3_clamp-load_cplx_C"/>
</dbReference>
<dbReference type="EC" id="2.7.7.7" evidence="1"/>
<gene>
    <name evidence="11" type="primary">holA</name>
    <name evidence="11" type="ORF">IAD24_01195</name>
</gene>
<evidence type="ECO:0000256" key="4">
    <source>
        <dbReference type="ARBA" id="ARBA00022695"/>
    </source>
</evidence>
<dbReference type="InterPro" id="IPR010372">
    <property type="entry name" value="DNA_pol3_delta_N"/>
</dbReference>
<dbReference type="Pfam" id="PF06144">
    <property type="entry name" value="DNA_pol3_delta"/>
    <property type="match status" value="1"/>
</dbReference>
<dbReference type="Gene3D" id="3.40.50.300">
    <property type="entry name" value="P-loop containing nucleotide triphosphate hydrolases"/>
    <property type="match status" value="1"/>
</dbReference>
<dbReference type="InterPro" id="IPR048466">
    <property type="entry name" value="DNA_pol3_delta-like_C"/>
</dbReference>
<dbReference type="PANTHER" id="PTHR34388:SF1">
    <property type="entry name" value="DNA POLYMERASE III SUBUNIT DELTA"/>
    <property type="match status" value="1"/>
</dbReference>
<keyword evidence="5" id="KW-0235">DNA replication</keyword>
<keyword evidence="4 11" id="KW-0548">Nucleotidyltransferase</keyword>
<dbReference type="Gene3D" id="1.20.272.10">
    <property type="match status" value="1"/>
</dbReference>
<dbReference type="SUPFAM" id="SSF52540">
    <property type="entry name" value="P-loop containing nucleoside triphosphate hydrolases"/>
    <property type="match status" value="1"/>
</dbReference>
<dbReference type="GO" id="GO:0003887">
    <property type="term" value="F:DNA-directed DNA polymerase activity"/>
    <property type="evidence" value="ECO:0007669"/>
    <property type="project" value="UniProtKB-KW"/>
</dbReference>
<keyword evidence="3 11" id="KW-0808">Transferase</keyword>
<dbReference type="SUPFAM" id="SSF48019">
    <property type="entry name" value="post-AAA+ oligomerization domain-like"/>
    <property type="match status" value="1"/>
</dbReference>